<dbReference type="EMBL" id="MU866009">
    <property type="protein sequence ID" value="KAK4442706.1"/>
    <property type="molecule type" value="Genomic_DNA"/>
</dbReference>
<comment type="similarity">
    <text evidence="1 7">Belongs to the peptidase M3 family.</text>
</comment>
<gene>
    <name evidence="9" type="ORF">QBC34DRAFT_338256</name>
</gene>
<dbReference type="InterPro" id="IPR024077">
    <property type="entry name" value="Neurolysin/TOP_dom2"/>
</dbReference>
<dbReference type="Pfam" id="PF01432">
    <property type="entry name" value="Peptidase_M3"/>
    <property type="match status" value="1"/>
</dbReference>
<evidence type="ECO:0000256" key="3">
    <source>
        <dbReference type="ARBA" id="ARBA00022723"/>
    </source>
</evidence>
<dbReference type="PANTHER" id="PTHR11804">
    <property type="entry name" value="PROTEASE M3 THIMET OLIGOPEPTIDASE-RELATED"/>
    <property type="match status" value="1"/>
</dbReference>
<dbReference type="AlphaFoldDB" id="A0AAV9G126"/>
<evidence type="ECO:0000256" key="4">
    <source>
        <dbReference type="ARBA" id="ARBA00022801"/>
    </source>
</evidence>
<dbReference type="Gene3D" id="3.40.390.10">
    <property type="entry name" value="Collagenase (Catalytic Domain)"/>
    <property type="match status" value="1"/>
</dbReference>
<dbReference type="CDD" id="cd06455">
    <property type="entry name" value="M3A_TOP"/>
    <property type="match status" value="1"/>
</dbReference>
<reference evidence="9" key="2">
    <citation type="submission" date="2023-05" db="EMBL/GenBank/DDBJ databases">
        <authorList>
            <consortium name="Lawrence Berkeley National Laboratory"/>
            <person name="Steindorff A."/>
            <person name="Hensen N."/>
            <person name="Bonometti L."/>
            <person name="Westerberg I."/>
            <person name="Brannstrom I.O."/>
            <person name="Guillou S."/>
            <person name="Cros-Aarteil S."/>
            <person name="Calhoun S."/>
            <person name="Haridas S."/>
            <person name="Kuo A."/>
            <person name="Mondo S."/>
            <person name="Pangilinan J."/>
            <person name="Riley R."/>
            <person name="Labutti K."/>
            <person name="Andreopoulos B."/>
            <person name="Lipzen A."/>
            <person name="Chen C."/>
            <person name="Yanf M."/>
            <person name="Daum C."/>
            <person name="Ng V."/>
            <person name="Clum A."/>
            <person name="Ohm R."/>
            <person name="Martin F."/>
            <person name="Silar P."/>
            <person name="Natvig D."/>
            <person name="Lalanne C."/>
            <person name="Gautier V."/>
            <person name="Ament-Velasquez S.L."/>
            <person name="Kruys A."/>
            <person name="Hutchinson M.I."/>
            <person name="Powell A.J."/>
            <person name="Barry K."/>
            <person name="Miller A.N."/>
            <person name="Grigoriev I.V."/>
            <person name="Debuchy R."/>
            <person name="Gladieux P."/>
            <person name="Thoren M.H."/>
            <person name="Johannesson H."/>
        </authorList>
    </citation>
    <scope>NUCLEOTIDE SEQUENCE</scope>
    <source>
        <strain evidence="9">PSN243</strain>
    </source>
</reference>
<accession>A0AAV9G126</accession>
<evidence type="ECO:0000313" key="10">
    <source>
        <dbReference type="Proteomes" id="UP001321760"/>
    </source>
</evidence>
<keyword evidence="5 7" id="KW-0862">Zinc</keyword>
<feature type="domain" description="Peptidase M3A/M3B catalytic" evidence="8">
    <location>
        <begin position="228"/>
        <end position="710"/>
    </location>
</feature>
<dbReference type="InterPro" id="IPR045090">
    <property type="entry name" value="Pept_M3A_M3B"/>
</dbReference>
<dbReference type="GO" id="GO:0006508">
    <property type="term" value="P:proteolysis"/>
    <property type="evidence" value="ECO:0007669"/>
    <property type="project" value="UniProtKB-KW"/>
</dbReference>
<protein>
    <recommendedName>
        <fullName evidence="8">Peptidase M3A/M3B catalytic domain-containing protein</fullName>
    </recommendedName>
</protein>
<dbReference type="GO" id="GO:0006518">
    <property type="term" value="P:peptide metabolic process"/>
    <property type="evidence" value="ECO:0007669"/>
    <property type="project" value="TreeGrafter"/>
</dbReference>
<dbReference type="GO" id="GO:0005758">
    <property type="term" value="C:mitochondrial intermembrane space"/>
    <property type="evidence" value="ECO:0007669"/>
    <property type="project" value="TreeGrafter"/>
</dbReference>
<keyword evidence="6 7" id="KW-0482">Metalloprotease</keyword>
<evidence type="ECO:0000256" key="5">
    <source>
        <dbReference type="ARBA" id="ARBA00022833"/>
    </source>
</evidence>
<keyword evidence="4 7" id="KW-0378">Hydrolase</keyword>
<dbReference type="SUPFAM" id="SSF55486">
    <property type="entry name" value="Metalloproteases ('zincins'), catalytic domain"/>
    <property type="match status" value="1"/>
</dbReference>
<keyword evidence="10" id="KW-1185">Reference proteome</keyword>
<evidence type="ECO:0000256" key="7">
    <source>
        <dbReference type="RuleBase" id="RU003435"/>
    </source>
</evidence>
<dbReference type="PANTHER" id="PTHR11804:SF84">
    <property type="entry name" value="SACCHAROLYSIN"/>
    <property type="match status" value="1"/>
</dbReference>
<keyword evidence="3 7" id="KW-0479">Metal-binding</keyword>
<name>A0AAV9G126_9PEZI</name>
<evidence type="ECO:0000256" key="2">
    <source>
        <dbReference type="ARBA" id="ARBA00022670"/>
    </source>
</evidence>
<evidence type="ECO:0000256" key="1">
    <source>
        <dbReference type="ARBA" id="ARBA00006040"/>
    </source>
</evidence>
<comment type="caution">
    <text evidence="9">The sequence shown here is derived from an EMBL/GenBank/DDBJ whole genome shotgun (WGS) entry which is preliminary data.</text>
</comment>
<dbReference type="Gene3D" id="1.20.1050.40">
    <property type="entry name" value="Endopeptidase. Chain P, domain 1"/>
    <property type="match status" value="1"/>
</dbReference>
<keyword evidence="2 7" id="KW-0645">Protease</keyword>
<evidence type="ECO:0000259" key="8">
    <source>
        <dbReference type="Pfam" id="PF01432"/>
    </source>
</evidence>
<dbReference type="GO" id="GO:0004222">
    <property type="term" value="F:metalloendopeptidase activity"/>
    <property type="evidence" value="ECO:0007669"/>
    <property type="project" value="InterPro"/>
</dbReference>
<dbReference type="InterPro" id="IPR001567">
    <property type="entry name" value="Pept_M3A_M3B_dom"/>
</dbReference>
<evidence type="ECO:0000313" key="9">
    <source>
        <dbReference type="EMBL" id="KAK4442706.1"/>
    </source>
</evidence>
<evidence type="ECO:0000256" key="6">
    <source>
        <dbReference type="ARBA" id="ARBA00023049"/>
    </source>
</evidence>
<comment type="cofactor">
    <cofactor evidence="7">
        <name>Zn(2+)</name>
        <dbReference type="ChEBI" id="CHEBI:29105"/>
    </cofactor>
    <text evidence="7">Binds 1 zinc ion.</text>
</comment>
<sequence length="714" mass="81251">MTAVLSSWPSQPPTVFDATPKSLVDEAQHLIAQTKATWDAIAANIGVEEATFANVILPIVHHENARLFRARILRFYASTSPSKELRDASNTATKLFNDAEAELYCRPDIFLLVDAVTSQIIQHGTSLDDESKHYLCKLRRKMHMNGCGIKEPDVKSAFERENKRIKELVRQCLSNLDEDLSGLWLDATELAGVPDNVLATLKKGEVGSLYDGKLWVKTKVPHPFKIITSATSPATRKKVYYAMKNRLPQNIPLFRELVLTRDSMARKLGFSSFLAYKAADKMVQTSETVTSLLSEIRQRTRRAVMDDVSELLAIKREVEGPDAQHVFAWDEDFYSGIRTKRQQPERTNVSEYFELENTLATMLRLYGRLFGTYFEHISPDRQAEMGNPLIWHEDVRMFAMWDSDADGAFLGYAYFDLFPREGKYGHRGCYAINWGYSRPDGNVVHPSCALVMNYAKPADPKSPVLLSLVDVRRLFHELGHLHHTLCTKTKYASLSYVDRDFAEAPCLMLERFFWKESYIKDLSHHYSYLSPEFKTVWKSAQESAETEQPPLKLPDATVTKLADKDPKQFVNKQVYSLFLSSYDVLVHNPESHEALENMNLAVEYHRLESEITGFMGGEAAGDGPEWAHGESVFRMVVSGYEAGYYTYVLGTVYALDMFKASGFDTDIEGVDEEAGRRFRKYIFEPGGRQSEMETLTNYIGRTPRAAPYFQWLGV</sequence>
<dbReference type="InterPro" id="IPR024079">
    <property type="entry name" value="MetalloPept_cat_dom_sf"/>
</dbReference>
<proteinExistence type="inferred from homology"/>
<reference evidence="9" key="1">
    <citation type="journal article" date="2023" name="Mol. Phylogenet. Evol.">
        <title>Genome-scale phylogeny and comparative genomics of the fungal order Sordariales.</title>
        <authorList>
            <person name="Hensen N."/>
            <person name="Bonometti L."/>
            <person name="Westerberg I."/>
            <person name="Brannstrom I.O."/>
            <person name="Guillou S."/>
            <person name="Cros-Aarteil S."/>
            <person name="Calhoun S."/>
            <person name="Haridas S."/>
            <person name="Kuo A."/>
            <person name="Mondo S."/>
            <person name="Pangilinan J."/>
            <person name="Riley R."/>
            <person name="LaButti K."/>
            <person name="Andreopoulos B."/>
            <person name="Lipzen A."/>
            <person name="Chen C."/>
            <person name="Yan M."/>
            <person name="Daum C."/>
            <person name="Ng V."/>
            <person name="Clum A."/>
            <person name="Steindorff A."/>
            <person name="Ohm R.A."/>
            <person name="Martin F."/>
            <person name="Silar P."/>
            <person name="Natvig D.O."/>
            <person name="Lalanne C."/>
            <person name="Gautier V."/>
            <person name="Ament-Velasquez S.L."/>
            <person name="Kruys A."/>
            <person name="Hutchinson M.I."/>
            <person name="Powell A.J."/>
            <person name="Barry K."/>
            <person name="Miller A.N."/>
            <person name="Grigoriev I.V."/>
            <person name="Debuchy R."/>
            <person name="Gladieux P."/>
            <person name="Hiltunen Thoren M."/>
            <person name="Johannesson H."/>
        </authorList>
    </citation>
    <scope>NUCLEOTIDE SEQUENCE</scope>
    <source>
        <strain evidence="9">PSN243</strain>
    </source>
</reference>
<dbReference type="Proteomes" id="UP001321760">
    <property type="component" value="Unassembled WGS sequence"/>
</dbReference>
<dbReference type="GO" id="GO:0046872">
    <property type="term" value="F:metal ion binding"/>
    <property type="evidence" value="ECO:0007669"/>
    <property type="project" value="UniProtKB-UniRule"/>
</dbReference>
<organism evidence="9 10">
    <name type="scientific">Podospora aff. communis PSN243</name>
    <dbReference type="NCBI Taxonomy" id="3040156"/>
    <lineage>
        <taxon>Eukaryota</taxon>
        <taxon>Fungi</taxon>
        <taxon>Dikarya</taxon>
        <taxon>Ascomycota</taxon>
        <taxon>Pezizomycotina</taxon>
        <taxon>Sordariomycetes</taxon>
        <taxon>Sordariomycetidae</taxon>
        <taxon>Sordariales</taxon>
        <taxon>Podosporaceae</taxon>
        <taxon>Podospora</taxon>
    </lineage>
</organism>
<dbReference type="InterPro" id="IPR024080">
    <property type="entry name" value="Neurolysin/TOP_N"/>
</dbReference>
<dbReference type="Gene3D" id="1.10.1370.10">
    <property type="entry name" value="Neurolysin, domain 3"/>
    <property type="match status" value="1"/>
</dbReference>